<evidence type="ECO:0000256" key="6">
    <source>
        <dbReference type="ARBA" id="ARBA00022917"/>
    </source>
</evidence>
<proteinExistence type="inferred from homology"/>
<dbReference type="InterPro" id="IPR000924">
    <property type="entry name" value="Glu/Gln-tRNA-synth"/>
</dbReference>
<dbReference type="EMBL" id="NRRL01000039">
    <property type="protein sequence ID" value="MBK1669137.1"/>
    <property type="molecule type" value="Genomic_DNA"/>
</dbReference>
<dbReference type="Pfam" id="PF19269">
    <property type="entry name" value="Anticodon_2"/>
    <property type="match status" value="1"/>
</dbReference>
<dbReference type="PANTHER" id="PTHR43311:SF2">
    <property type="entry name" value="GLUTAMATE--TRNA LIGASE, MITOCHONDRIAL-RELATED"/>
    <property type="match status" value="1"/>
</dbReference>
<dbReference type="InterPro" id="IPR004527">
    <property type="entry name" value="Glu-tRNA-ligase_bac/mito"/>
</dbReference>
<feature type="short sequence motif" description="'HIGH' region" evidence="8">
    <location>
        <begin position="9"/>
        <end position="19"/>
    </location>
</feature>
<gene>
    <name evidence="8" type="primary">gltX</name>
    <name evidence="11" type="ORF">CKO28_13955</name>
</gene>
<comment type="caution">
    <text evidence="8">Lacks conserved residue(s) required for the propagation of feature annotation.</text>
</comment>
<dbReference type="SUPFAM" id="SSF52374">
    <property type="entry name" value="Nucleotidylyl transferase"/>
    <property type="match status" value="1"/>
</dbReference>
<dbReference type="GO" id="GO:0016874">
    <property type="term" value="F:ligase activity"/>
    <property type="evidence" value="ECO:0007669"/>
    <property type="project" value="UniProtKB-KW"/>
</dbReference>
<evidence type="ECO:0000259" key="10">
    <source>
        <dbReference type="Pfam" id="PF19269"/>
    </source>
</evidence>
<name>A0ABS1DG99_9PROT</name>
<comment type="function">
    <text evidence="8">Catalyzes the attachment of glutamate to tRNA(Glu) in a two-step reaction: glutamate is first activated by ATP to form Glu-AMP and then transferred to the acceptor end of tRNA(Glu).</text>
</comment>
<dbReference type="PROSITE" id="PS00178">
    <property type="entry name" value="AA_TRNA_LIGASE_I"/>
    <property type="match status" value="1"/>
</dbReference>
<dbReference type="SUPFAM" id="SSF48163">
    <property type="entry name" value="An anticodon-binding domain of class I aminoacyl-tRNA synthetases"/>
    <property type="match status" value="1"/>
</dbReference>
<dbReference type="InterPro" id="IPR008925">
    <property type="entry name" value="aa_tRNA-synth_I_cd-bd_sf"/>
</dbReference>
<evidence type="ECO:0000256" key="8">
    <source>
        <dbReference type="HAMAP-Rule" id="MF_00022"/>
    </source>
</evidence>
<keyword evidence="12" id="KW-1185">Reference proteome</keyword>
<comment type="subunit">
    <text evidence="8">Monomer.</text>
</comment>
<evidence type="ECO:0000259" key="9">
    <source>
        <dbReference type="Pfam" id="PF00749"/>
    </source>
</evidence>
<protein>
    <recommendedName>
        <fullName evidence="8">Glutamate--tRNA ligase</fullName>
        <ecNumber evidence="8">6.1.1.17</ecNumber>
    </recommendedName>
    <alternativeName>
        <fullName evidence="8">Glutamyl-tRNA synthetase</fullName>
        <shortName evidence="8">GluRS</shortName>
    </alternativeName>
</protein>
<dbReference type="NCBIfam" id="TIGR00464">
    <property type="entry name" value="gltX_bact"/>
    <property type="match status" value="1"/>
</dbReference>
<feature type="binding site" evidence="8">
    <location>
        <position position="241"/>
    </location>
    <ligand>
        <name>ATP</name>
        <dbReference type="ChEBI" id="CHEBI:30616"/>
    </ligand>
</feature>
<evidence type="ECO:0000256" key="5">
    <source>
        <dbReference type="ARBA" id="ARBA00022840"/>
    </source>
</evidence>
<feature type="domain" description="Aminoacyl-tRNA synthetase class I anticodon-binding" evidence="10">
    <location>
        <begin position="320"/>
        <end position="463"/>
    </location>
</feature>
<keyword evidence="4 8" id="KW-0547">Nucleotide-binding</keyword>
<dbReference type="HAMAP" id="MF_00022">
    <property type="entry name" value="Glu_tRNA_synth_type1"/>
    <property type="match status" value="1"/>
</dbReference>
<sequence length="478" mass="53359">MSVVTRFAPSPTGYLHIGGARTALFNWLFARHHGGSFLLRIEDTDRKRSTPEAIQAILDGLKWLGLEWDAPPTYQSKRLERHAEVAYQLLADGNAYRCYATQDELEAMREQARKEGRPIKYDGRWRDRDPAEAPDDITPCIRIRMPQDGSTTLNDRVQGEVTVDNAQLDDMVILRQDGTPTYNLSVVVDDYDMGITDVIRGDDHLTNAFKQAKVYALLGWQAPAFAHIPLIHGPDGAKMSKRHGAVGVETYRDQGYLPEAMRNYLLRLGWGHGDLEIVSTEKAIELFDLDGVGKSAARFDFDKLDNFNGHYMRQADDTRLTDLVQERLEAELGRELTGDDRSRLLAGMDGLKQRAKTLRDLSESAQFYVQRPKQLTPKADKQLSDDARARLGKLAERLAEVSNWNQDLLESETRDFAEGLDLGLGKVAQPLRAALTGSTVSPGIFEVMEVLGRQETLARLRAAAEADDTGDTGTGDAD</sequence>
<comment type="catalytic activity">
    <reaction evidence="8">
        <text>tRNA(Glu) + L-glutamate + ATP = L-glutamyl-tRNA(Glu) + AMP + diphosphate</text>
        <dbReference type="Rhea" id="RHEA:23540"/>
        <dbReference type="Rhea" id="RHEA-COMP:9663"/>
        <dbReference type="Rhea" id="RHEA-COMP:9680"/>
        <dbReference type="ChEBI" id="CHEBI:29985"/>
        <dbReference type="ChEBI" id="CHEBI:30616"/>
        <dbReference type="ChEBI" id="CHEBI:33019"/>
        <dbReference type="ChEBI" id="CHEBI:78442"/>
        <dbReference type="ChEBI" id="CHEBI:78520"/>
        <dbReference type="ChEBI" id="CHEBI:456215"/>
        <dbReference type="EC" id="6.1.1.17"/>
    </reaction>
</comment>
<evidence type="ECO:0000256" key="2">
    <source>
        <dbReference type="ARBA" id="ARBA00022490"/>
    </source>
</evidence>
<dbReference type="InterPro" id="IPR033910">
    <property type="entry name" value="GluRS_core"/>
</dbReference>
<reference evidence="11 12" key="1">
    <citation type="journal article" date="2020" name="Microorganisms">
        <title>Osmotic Adaptation and Compatible Solute Biosynthesis of Phototrophic Bacteria as Revealed from Genome Analyses.</title>
        <authorList>
            <person name="Imhoff J.F."/>
            <person name="Rahn T."/>
            <person name="Kunzel S."/>
            <person name="Keller A."/>
            <person name="Neulinger S.C."/>
        </authorList>
    </citation>
    <scope>NUCLEOTIDE SEQUENCE [LARGE SCALE GENOMIC DNA]</scope>
    <source>
        <strain evidence="11 12">DSM 9895</strain>
    </source>
</reference>
<keyword evidence="7 8" id="KW-0030">Aminoacyl-tRNA synthetase</keyword>
<accession>A0ABS1DG99</accession>
<dbReference type="InterPro" id="IPR001412">
    <property type="entry name" value="aa-tRNA-synth_I_CS"/>
</dbReference>
<comment type="similarity">
    <text evidence="1 8">Belongs to the class-I aminoacyl-tRNA synthetase family. Glutamate--tRNA ligase type 1 subfamily.</text>
</comment>
<evidence type="ECO:0000256" key="1">
    <source>
        <dbReference type="ARBA" id="ARBA00007894"/>
    </source>
</evidence>
<dbReference type="InterPro" id="IPR049940">
    <property type="entry name" value="GluQ/Sye"/>
</dbReference>
<dbReference type="Pfam" id="PF00749">
    <property type="entry name" value="tRNA-synt_1c"/>
    <property type="match status" value="1"/>
</dbReference>
<dbReference type="PRINTS" id="PR00987">
    <property type="entry name" value="TRNASYNTHGLU"/>
</dbReference>
<comment type="subcellular location">
    <subcellularLocation>
        <location evidence="8">Cytoplasm</location>
    </subcellularLocation>
</comment>
<keyword evidence="5 8" id="KW-0067">ATP-binding</keyword>
<feature type="short sequence motif" description="'KMSKS' region" evidence="8">
    <location>
        <begin position="238"/>
        <end position="242"/>
    </location>
</feature>
<organism evidence="11 12">
    <name type="scientific">Rhodovibrio sodomensis</name>
    <dbReference type="NCBI Taxonomy" id="1088"/>
    <lineage>
        <taxon>Bacteria</taxon>
        <taxon>Pseudomonadati</taxon>
        <taxon>Pseudomonadota</taxon>
        <taxon>Alphaproteobacteria</taxon>
        <taxon>Rhodospirillales</taxon>
        <taxon>Rhodovibrionaceae</taxon>
        <taxon>Rhodovibrio</taxon>
    </lineage>
</organism>
<dbReference type="InterPro" id="IPR045462">
    <property type="entry name" value="aa-tRNA-synth_I_cd-bd"/>
</dbReference>
<dbReference type="PANTHER" id="PTHR43311">
    <property type="entry name" value="GLUTAMATE--TRNA LIGASE"/>
    <property type="match status" value="1"/>
</dbReference>
<dbReference type="RefSeq" id="WP_200341464.1">
    <property type="nucleotide sequence ID" value="NZ_NRRL01000039.1"/>
</dbReference>
<comment type="caution">
    <text evidence="11">The sequence shown here is derived from an EMBL/GenBank/DDBJ whole genome shotgun (WGS) entry which is preliminary data.</text>
</comment>
<evidence type="ECO:0000256" key="4">
    <source>
        <dbReference type="ARBA" id="ARBA00022741"/>
    </source>
</evidence>
<dbReference type="InterPro" id="IPR020751">
    <property type="entry name" value="aa-tRNA-synth_I_codon-bd_sub2"/>
</dbReference>
<evidence type="ECO:0000256" key="3">
    <source>
        <dbReference type="ARBA" id="ARBA00022598"/>
    </source>
</evidence>
<evidence type="ECO:0000313" key="11">
    <source>
        <dbReference type="EMBL" id="MBK1669137.1"/>
    </source>
</evidence>
<dbReference type="InterPro" id="IPR020058">
    <property type="entry name" value="Glu/Gln-tRNA-synth_Ib_cat-dom"/>
</dbReference>
<keyword evidence="6 8" id="KW-0648">Protein biosynthesis</keyword>
<keyword evidence="3 8" id="KW-0436">Ligase</keyword>
<dbReference type="EC" id="6.1.1.17" evidence="8"/>
<dbReference type="CDD" id="cd00808">
    <property type="entry name" value="GluRS_core"/>
    <property type="match status" value="1"/>
</dbReference>
<dbReference type="InterPro" id="IPR014729">
    <property type="entry name" value="Rossmann-like_a/b/a_fold"/>
</dbReference>
<dbReference type="Proteomes" id="UP001296873">
    <property type="component" value="Unassembled WGS sequence"/>
</dbReference>
<feature type="domain" description="Glutamyl/glutaminyl-tRNA synthetase class Ib catalytic" evidence="9">
    <location>
        <begin position="3"/>
        <end position="305"/>
    </location>
</feature>
<evidence type="ECO:0000256" key="7">
    <source>
        <dbReference type="ARBA" id="ARBA00023146"/>
    </source>
</evidence>
<dbReference type="Gene3D" id="1.10.10.350">
    <property type="match status" value="1"/>
</dbReference>
<keyword evidence="2 8" id="KW-0963">Cytoplasm</keyword>
<evidence type="ECO:0000313" key="12">
    <source>
        <dbReference type="Proteomes" id="UP001296873"/>
    </source>
</evidence>
<dbReference type="Gene3D" id="3.40.50.620">
    <property type="entry name" value="HUPs"/>
    <property type="match status" value="1"/>
</dbReference>